<evidence type="ECO:0000256" key="10">
    <source>
        <dbReference type="NCBIfam" id="TIGR00551"/>
    </source>
</evidence>
<name>A0AAE3CJ11_9PROT</name>
<dbReference type="PANTHER" id="PTHR42716">
    <property type="entry name" value="L-ASPARTATE OXIDASE"/>
    <property type="match status" value="1"/>
</dbReference>
<dbReference type="GO" id="GO:0034628">
    <property type="term" value="P:'de novo' NAD+ biosynthetic process from L-aspartate"/>
    <property type="evidence" value="ECO:0007669"/>
    <property type="project" value="TreeGrafter"/>
</dbReference>
<dbReference type="Proteomes" id="UP001197378">
    <property type="component" value="Unassembled WGS sequence"/>
</dbReference>
<dbReference type="PANTHER" id="PTHR42716:SF2">
    <property type="entry name" value="L-ASPARTATE OXIDASE, CHLOROPLASTIC"/>
    <property type="match status" value="1"/>
</dbReference>
<comment type="catalytic activity">
    <reaction evidence="9">
        <text>L-aspartate + O2 = iminosuccinate + H2O2</text>
        <dbReference type="Rhea" id="RHEA:25876"/>
        <dbReference type="ChEBI" id="CHEBI:15379"/>
        <dbReference type="ChEBI" id="CHEBI:16240"/>
        <dbReference type="ChEBI" id="CHEBI:29991"/>
        <dbReference type="ChEBI" id="CHEBI:77875"/>
        <dbReference type="EC" id="1.4.3.16"/>
    </reaction>
    <physiologicalReaction direction="left-to-right" evidence="9">
        <dbReference type="Rhea" id="RHEA:25877"/>
    </physiologicalReaction>
</comment>
<comment type="pathway">
    <text evidence="2 11">Cofactor biosynthesis; NAD(+) biosynthesis; iminoaspartate from L-aspartate (oxidase route): step 1/1.</text>
</comment>
<feature type="compositionally biased region" description="Low complexity" evidence="12">
    <location>
        <begin position="521"/>
        <end position="535"/>
    </location>
</feature>
<dbReference type="SUPFAM" id="SSF51905">
    <property type="entry name" value="FAD/NAD(P)-binding domain"/>
    <property type="match status" value="1"/>
</dbReference>
<dbReference type="InterPro" id="IPR003953">
    <property type="entry name" value="FAD-dep_OxRdtase_2_FAD-bd"/>
</dbReference>
<evidence type="ECO:0000256" key="7">
    <source>
        <dbReference type="ARBA" id="ARBA00022827"/>
    </source>
</evidence>
<keyword evidence="16" id="KW-1185">Reference proteome</keyword>
<evidence type="ECO:0000256" key="2">
    <source>
        <dbReference type="ARBA" id="ARBA00004950"/>
    </source>
</evidence>
<evidence type="ECO:0000313" key="15">
    <source>
        <dbReference type="EMBL" id="MBU2787311.1"/>
    </source>
</evidence>
<dbReference type="RefSeq" id="WP_215871893.1">
    <property type="nucleotide sequence ID" value="NZ_JAAXYO010000039.1"/>
</dbReference>
<dbReference type="Gene3D" id="3.50.50.60">
    <property type="entry name" value="FAD/NAD(P)-binding domain"/>
    <property type="match status" value="1"/>
</dbReference>
<evidence type="ECO:0000256" key="3">
    <source>
        <dbReference type="ARBA" id="ARBA00008562"/>
    </source>
</evidence>
<evidence type="ECO:0000256" key="1">
    <source>
        <dbReference type="ARBA" id="ARBA00001974"/>
    </source>
</evidence>
<keyword evidence="6 11" id="KW-0662">Pyridine nucleotide biosynthesis</keyword>
<comment type="function">
    <text evidence="11">Catalyzes the oxidation of L-aspartate to iminoaspartate.</text>
</comment>
<feature type="compositionally biased region" description="Basic and acidic residues" evidence="12">
    <location>
        <begin position="497"/>
        <end position="508"/>
    </location>
</feature>
<evidence type="ECO:0000256" key="4">
    <source>
        <dbReference type="ARBA" id="ARBA00012173"/>
    </source>
</evidence>
<keyword evidence="8 11" id="KW-0560">Oxidoreductase</keyword>
<comment type="subcellular location">
    <subcellularLocation>
        <location evidence="11">Cytoplasm</location>
    </subcellularLocation>
</comment>
<dbReference type="Gene3D" id="1.20.58.100">
    <property type="entry name" value="Fumarate reductase/succinate dehydrogenase flavoprotein-like, C-terminal domain"/>
    <property type="match status" value="1"/>
</dbReference>
<evidence type="ECO:0000259" key="13">
    <source>
        <dbReference type="Pfam" id="PF00890"/>
    </source>
</evidence>
<dbReference type="Gene3D" id="3.90.700.10">
    <property type="entry name" value="Succinate dehydrogenase/fumarate reductase flavoprotein, catalytic domain"/>
    <property type="match status" value="1"/>
</dbReference>
<dbReference type="GO" id="GO:0008734">
    <property type="term" value="F:L-aspartate oxidase activity"/>
    <property type="evidence" value="ECO:0007669"/>
    <property type="project" value="UniProtKB-UniRule"/>
</dbReference>
<comment type="caution">
    <text evidence="15">The sequence shown here is derived from an EMBL/GenBank/DDBJ whole genome shotgun (WGS) entry which is preliminary data.</text>
</comment>
<feature type="region of interest" description="Disordered" evidence="12">
    <location>
        <begin position="497"/>
        <end position="542"/>
    </location>
</feature>
<dbReference type="InterPro" id="IPR015939">
    <property type="entry name" value="Fum_Rdtase/Succ_DH_flav-like_C"/>
</dbReference>
<dbReference type="InterPro" id="IPR037099">
    <property type="entry name" value="Fum_R/Succ_DH_flav-like_C_sf"/>
</dbReference>
<keyword evidence="7 11" id="KW-0274">FAD</keyword>
<feature type="domain" description="FAD-dependent oxidoreductase 2 FAD-binding" evidence="13">
    <location>
        <begin position="5"/>
        <end position="375"/>
    </location>
</feature>
<dbReference type="Pfam" id="PF02910">
    <property type="entry name" value="Succ_DH_flav_C"/>
    <property type="match status" value="1"/>
</dbReference>
<dbReference type="InterPro" id="IPR005288">
    <property type="entry name" value="NadB"/>
</dbReference>
<dbReference type="PRINTS" id="PR00411">
    <property type="entry name" value="PNDRDTASEI"/>
</dbReference>
<evidence type="ECO:0000313" key="16">
    <source>
        <dbReference type="Proteomes" id="UP001197378"/>
    </source>
</evidence>
<evidence type="ECO:0000256" key="12">
    <source>
        <dbReference type="SAM" id="MobiDB-lite"/>
    </source>
</evidence>
<dbReference type="InterPro" id="IPR027477">
    <property type="entry name" value="Succ_DH/fumarate_Rdtase_cat_sf"/>
</dbReference>
<evidence type="ECO:0000256" key="9">
    <source>
        <dbReference type="ARBA" id="ARBA00048305"/>
    </source>
</evidence>
<comment type="cofactor">
    <cofactor evidence="1 11">
        <name>FAD</name>
        <dbReference type="ChEBI" id="CHEBI:57692"/>
    </cofactor>
</comment>
<comment type="similarity">
    <text evidence="3 11">Belongs to the FAD-dependent oxidoreductase 2 family. NadB subfamily.</text>
</comment>
<dbReference type="SUPFAM" id="SSF46977">
    <property type="entry name" value="Succinate dehydrogenase/fumarate reductase flavoprotein C-terminal domain"/>
    <property type="match status" value="1"/>
</dbReference>
<evidence type="ECO:0000259" key="14">
    <source>
        <dbReference type="Pfam" id="PF02910"/>
    </source>
</evidence>
<evidence type="ECO:0000256" key="6">
    <source>
        <dbReference type="ARBA" id="ARBA00022642"/>
    </source>
</evidence>
<keyword evidence="5 11" id="KW-0285">Flavoprotein</keyword>
<dbReference type="Pfam" id="PF00890">
    <property type="entry name" value="FAD_binding_2"/>
    <property type="match status" value="1"/>
</dbReference>
<dbReference type="AlphaFoldDB" id="A0AAE3CJ11"/>
<evidence type="ECO:0000256" key="11">
    <source>
        <dbReference type="RuleBase" id="RU362049"/>
    </source>
</evidence>
<evidence type="ECO:0000256" key="5">
    <source>
        <dbReference type="ARBA" id="ARBA00022630"/>
    </source>
</evidence>
<accession>A0AAE3CJ11</accession>
<dbReference type="InterPro" id="IPR036188">
    <property type="entry name" value="FAD/NAD-bd_sf"/>
</dbReference>
<gene>
    <name evidence="15" type="primary">nadB</name>
    <name evidence="15" type="ORF">HFQ13_03645</name>
</gene>
<dbReference type="PRINTS" id="PR00368">
    <property type="entry name" value="FADPNR"/>
</dbReference>
<sequence>MPDTDFLIIGAGSAGLACALELAALGRVTVLSKGPLEVSASDWAQGGIAAVLPDGDDSVAQHAADTERAGAGLCEPARVQDILSAAPDAIGRLLRWGVAFDRQGEQWQLTREGGHQTRRVLHRADHTGRAITRALLHCAAADARIHLRPNTLVAALQQDDTRIRGVWLRCGDGPWESLQARAVILATGGLGQVYRHTSNPNIATGDGIALAWRAGAAIRDLEFVQFHPTTLYSPGEPAFLLSEALRGEGAVLRLPNGERFMDQYDARGELAPRDVVSRAIIQEMQQHRLPYVELDIRHAPAQLIVEHFPTITAHCLARGLDPRSNTLPVVPAAHYSCGGISVDAAGRTGLPGLYAIGEVASTGLHGANRLASNSLLECVVTAHEVFQDLAGGPALPDLPRAEGKAPKAMPPLAAGELAQRRQTLQGLLWEKVGILRDQRGMAAALAQLQDWAAETPWPAQQLPNSQADLEWYSLLHSALLITRGAMQRHESRGCHFDQDFPELREPPRHLNQRCDWSQPQTSTAGHTGASAASCAPPDERQP</sequence>
<dbReference type="SUPFAM" id="SSF56425">
    <property type="entry name" value="Succinate dehydrogenase/fumarate reductase flavoprotein, catalytic domain"/>
    <property type="match status" value="1"/>
</dbReference>
<organism evidence="15 16">
    <name type="scientific">Igneacidithiobacillus copahuensis</name>
    <dbReference type="NCBI Taxonomy" id="2724909"/>
    <lineage>
        <taxon>Bacteria</taxon>
        <taxon>Pseudomonadati</taxon>
        <taxon>Pseudomonadota</taxon>
        <taxon>Acidithiobacillia</taxon>
        <taxon>Acidithiobacillales</taxon>
        <taxon>Acidithiobacillaceae</taxon>
        <taxon>Igneacidithiobacillus</taxon>
    </lineage>
</organism>
<dbReference type="FunFam" id="3.90.700.10:FF:000002">
    <property type="entry name" value="L-aspartate oxidase"/>
    <property type="match status" value="1"/>
</dbReference>
<dbReference type="GO" id="GO:0005737">
    <property type="term" value="C:cytoplasm"/>
    <property type="evidence" value="ECO:0007669"/>
    <property type="project" value="UniProtKB-SubCell"/>
</dbReference>
<protein>
    <recommendedName>
        <fullName evidence="4 10">L-aspartate oxidase</fullName>
        <ecNumber evidence="4 10">1.4.3.16</ecNumber>
    </recommendedName>
</protein>
<dbReference type="EC" id="1.4.3.16" evidence="4 10"/>
<feature type="domain" description="Fumarate reductase/succinate dehydrogenase flavoprotein-like C-terminal" evidence="14">
    <location>
        <begin position="421"/>
        <end position="506"/>
    </location>
</feature>
<dbReference type="NCBIfam" id="TIGR00551">
    <property type="entry name" value="nadB"/>
    <property type="match status" value="1"/>
</dbReference>
<evidence type="ECO:0000256" key="8">
    <source>
        <dbReference type="ARBA" id="ARBA00023002"/>
    </source>
</evidence>
<proteinExistence type="inferred from homology"/>
<dbReference type="EMBL" id="JAAXYO010000039">
    <property type="protein sequence ID" value="MBU2787311.1"/>
    <property type="molecule type" value="Genomic_DNA"/>
</dbReference>
<reference evidence="15" key="1">
    <citation type="journal article" date="2021" name="ISME J.">
        <title>Genomic evolution of the class Acidithiobacillia: deep-branching Proteobacteria living in extreme acidic conditions.</title>
        <authorList>
            <person name="Moya-Beltran A."/>
            <person name="Beard S."/>
            <person name="Rojas-Villalobos C."/>
            <person name="Issotta F."/>
            <person name="Gallardo Y."/>
            <person name="Ulloa R."/>
            <person name="Giaveno A."/>
            <person name="Degli Esposti M."/>
            <person name="Johnson D.B."/>
            <person name="Quatrini R."/>
        </authorList>
    </citation>
    <scope>NUCLEOTIDE SEQUENCE</scope>
    <source>
        <strain evidence="15">VAN18-1</strain>
    </source>
</reference>